<feature type="signal peptide" evidence="1">
    <location>
        <begin position="1"/>
        <end position="19"/>
    </location>
</feature>
<keyword evidence="1" id="KW-0732">Signal</keyword>
<keyword evidence="3" id="KW-1185">Reference proteome</keyword>
<dbReference type="EMBL" id="CP045901">
    <property type="protein sequence ID" value="QQP37797.1"/>
    <property type="molecule type" value="Genomic_DNA"/>
</dbReference>
<feature type="non-terminal residue" evidence="2">
    <location>
        <position position="71"/>
    </location>
</feature>
<evidence type="ECO:0000313" key="2">
    <source>
        <dbReference type="EMBL" id="QQP37797.1"/>
    </source>
</evidence>
<gene>
    <name evidence="2" type="ORF">FKW44_018190</name>
</gene>
<organism evidence="2 3">
    <name type="scientific">Caligus rogercresseyi</name>
    <name type="common">Sea louse</name>
    <dbReference type="NCBI Taxonomy" id="217165"/>
    <lineage>
        <taxon>Eukaryota</taxon>
        <taxon>Metazoa</taxon>
        <taxon>Ecdysozoa</taxon>
        <taxon>Arthropoda</taxon>
        <taxon>Crustacea</taxon>
        <taxon>Multicrustacea</taxon>
        <taxon>Hexanauplia</taxon>
        <taxon>Copepoda</taxon>
        <taxon>Siphonostomatoida</taxon>
        <taxon>Caligidae</taxon>
        <taxon>Caligus</taxon>
    </lineage>
</organism>
<proteinExistence type="predicted"/>
<reference evidence="3" key="1">
    <citation type="submission" date="2021-01" db="EMBL/GenBank/DDBJ databases">
        <title>Caligus Genome Assembly.</title>
        <authorList>
            <person name="Gallardo-Escarate C."/>
        </authorList>
    </citation>
    <scope>NUCLEOTIDE SEQUENCE [LARGE SCALE GENOMIC DNA]</scope>
</reference>
<dbReference type="AlphaFoldDB" id="A0A7T8JWH1"/>
<dbReference type="Proteomes" id="UP000595437">
    <property type="component" value="Chromosome 12"/>
</dbReference>
<feature type="chain" id="PRO_5030605019" evidence="1">
    <location>
        <begin position="20"/>
        <end position="71"/>
    </location>
</feature>
<accession>A0A7T8JWH1</accession>
<name>A0A7T8JWH1_CALRO</name>
<sequence>MSKLPNILMAAAVATSVRSVPIPAPDSWTFADTLRPSTSSRAGSIVSSVERNIRHETVSNVINQGIIKPIP</sequence>
<protein>
    <submittedName>
        <fullName evidence="2">Broad-complex core protein isoform 6</fullName>
    </submittedName>
</protein>
<evidence type="ECO:0000256" key="1">
    <source>
        <dbReference type="SAM" id="SignalP"/>
    </source>
</evidence>
<evidence type="ECO:0000313" key="3">
    <source>
        <dbReference type="Proteomes" id="UP000595437"/>
    </source>
</evidence>